<evidence type="ECO:0000259" key="5">
    <source>
        <dbReference type="Pfam" id="PF00005"/>
    </source>
</evidence>
<dbReference type="GO" id="GO:0016887">
    <property type="term" value="F:ATP hydrolysis activity"/>
    <property type="evidence" value="ECO:0007669"/>
    <property type="project" value="InterPro"/>
</dbReference>
<dbReference type="InterPro" id="IPR003439">
    <property type="entry name" value="ABC_transporter-like_ATP-bd"/>
</dbReference>
<dbReference type="EMBL" id="UINC01127626">
    <property type="protein sequence ID" value="SVD06872.1"/>
    <property type="molecule type" value="Genomic_DNA"/>
</dbReference>
<evidence type="ECO:0000256" key="4">
    <source>
        <dbReference type="ARBA" id="ARBA00022840"/>
    </source>
</evidence>
<dbReference type="CDD" id="cd03220">
    <property type="entry name" value="ABC_KpsT_Wzt"/>
    <property type="match status" value="1"/>
</dbReference>
<dbReference type="GO" id="GO:0005524">
    <property type="term" value="F:ATP binding"/>
    <property type="evidence" value="ECO:0007669"/>
    <property type="project" value="UniProtKB-KW"/>
</dbReference>
<dbReference type="InterPro" id="IPR015860">
    <property type="entry name" value="ABC_transpr_TagH-like"/>
</dbReference>
<evidence type="ECO:0000256" key="1">
    <source>
        <dbReference type="ARBA" id="ARBA00005417"/>
    </source>
</evidence>
<keyword evidence="4" id="KW-0067">ATP-binding</keyword>
<dbReference type="SUPFAM" id="SSF52540">
    <property type="entry name" value="P-loop containing nucleoside triphosphate hydrolases"/>
    <property type="match status" value="1"/>
</dbReference>
<name>A0A382SBC9_9ZZZZ</name>
<dbReference type="InterPro" id="IPR027417">
    <property type="entry name" value="P-loop_NTPase"/>
</dbReference>
<keyword evidence="3" id="KW-0547">Nucleotide-binding</keyword>
<dbReference type="GO" id="GO:0140359">
    <property type="term" value="F:ABC-type transporter activity"/>
    <property type="evidence" value="ECO:0007669"/>
    <property type="project" value="InterPro"/>
</dbReference>
<dbReference type="Pfam" id="PF00005">
    <property type="entry name" value="ABC_tran"/>
    <property type="match status" value="1"/>
</dbReference>
<dbReference type="GO" id="GO:0016020">
    <property type="term" value="C:membrane"/>
    <property type="evidence" value="ECO:0007669"/>
    <property type="project" value="InterPro"/>
</dbReference>
<evidence type="ECO:0000313" key="6">
    <source>
        <dbReference type="EMBL" id="SVD06872.1"/>
    </source>
</evidence>
<comment type="similarity">
    <text evidence="1">Belongs to the ABC transporter superfamily.</text>
</comment>
<gene>
    <name evidence="6" type="ORF">METZ01_LOCUS359726</name>
</gene>
<dbReference type="InterPro" id="IPR050683">
    <property type="entry name" value="Bact_Polysacc_Export_ATP-bd"/>
</dbReference>
<dbReference type="PANTHER" id="PTHR46743:SF2">
    <property type="entry name" value="TEICHOIC ACIDS EXPORT ATP-BINDING PROTEIN TAGH"/>
    <property type="match status" value="1"/>
</dbReference>
<proteinExistence type="inferred from homology"/>
<dbReference type="Gene3D" id="3.40.50.300">
    <property type="entry name" value="P-loop containing nucleotide triphosphate hydrolases"/>
    <property type="match status" value="1"/>
</dbReference>
<protein>
    <recommendedName>
        <fullName evidence="5">ABC transporter domain-containing protein</fullName>
    </recommendedName>
</protein>
<evidence type="ECO:0000256" key="3">
    <source>
        <dbReference type="ARBA" id="ARBA00022741"/>
    </source>
</evidence>
<evidence type="ECO:0000256" key="2">
    <source>
        <dbReference type="ARBA" id="ARBA00022448"/>
    </source>
</evidence>
<keyword evidence="2" id="KW-0813">Transport</keyword>
<organism evidence="6">
    <name type="scientific">marine metagenome</name>
    <dbReference type="NCBI Taxonomy" id="408172"/>
    <lineage>
        <taxon>unclassified sequences</taxon>
        <taxon>metagenomes</taxon>
        <taxon>ecological metagenomes</taxon>
    </lineage>
</organism>
<dbReference type="AlphaFoldDB" id="A0A382SBC9"/>
<sequence>MNEKVIKVKSVTKKYRLYDSPVDRLKEALHPFGKKFHRDFYAVQNLSMDIPKGQCVGIIGMNGSGKSTILQIIAGVLTATSGSVEVRGRVAALLELGGGFNPEFTGIENIHFQCSIMGIPSHERNGFIQNILDFAEIGDFAYQPVRTYSSGMYVRLAFSVAVNVQPDILIVDEALAVGDAYFQN</sequence>
<feature type="domain" description="ABC transporter" evidence="5">
    <location>
        <begin position="43"/>
        <end position="175"/>
    </location>
</feature>
<reference evidence="6" key="1">
    <citation type="submission" date="2018-05" db="EMBL/GenBank/DDBJ databases">
        <authorList>
            <person name="Lanie J.A."/>
            <person name="Ng W.-L."/>
            <person name="Kazmierczak K.M."/>
            <person name="Andrzejewski T.M."/>
            <person name="Davidsen T.M."/>
            <person name="Wayne K.J."/>
            <person name="Tettelin H."/>
            <person name="Glass J.I."/>
            <person name="Rusch D."/>
            <person name="Podicherti R."/>
            <person name="Tsui H.-C.T."/>
            <person name="Winkler M.E."/>
        </authorList>
    </citation>
    <scope>NUCLEOTIDE SEQUENCE</scope>
</reference>
<dbReference type="PANTHER" id="PTHR46743">
    <property type="entry name" value="TEICHOIC ACIDS EXPORT ATP-BINDING PROTEIN TAGH"/>
    <property type="match status" value="1"/>
</dbReference>
<accession>A0A382SBC9</accession>
<feature type="non-terminal residue" evidence="6">
    <location>
        <position position="184"/>
    </location>
</feature>